<feature type="domain" description="PABS" evidence="5">
    <location>
        <begin position="54"/>
        <end position="324"/>
    </location>
</feature>
<proteinExistence type="inferred from homology"/>
<dbReference type="PANTHER" id="PTHR11558:SF11">
    <property type="entry name" value="SPERMIDINE SYNTHASE"/>
    <property type="match status" value="1"/>
</dbReference>
<dbReference type="InterPro" id="IPR037163">
    <property type="entry name" value="Spermidine_synt_N_sf"/>
</dbReference>
<comment type="caution">
    <text evidence="6">The sequence shown here is derived from an EMBL/GenBank/DDBJ whole genome shotgun (WGS) entry which is preliminary data.</text>
</comment>
<dbReference type="InterPro" id="IPR030373">
    <property type="entry name" value="PABS_CS"/>
</dbReference>
<reference evidence="6 7" key="1">
    <citation type="submission" date="2024-10" db="EMBL/GenBank/DDBJ databases">
        <title>Updated reference genomes for cyclostephanoid diatoms.</title>
        <authorList>
            <person name="Roberts W.R."/>
            <person name="Alverson A.J."/>
        </authorList>
    </citation>
    <scope>NUCLEOTIDE SEQUENCE [LARGE SCALE GENOMIC DNA]</scope>
    <source>
        <strain evidence="6 7">AJA232-27</strain>
    </source>
</reference>
<comment type="similarity">
    <text evidence="1">Belongs to the spermidine/spermine synthase family.</text>
</comment>
<dbReference type="CDD" id="cd02440">
    <property type="entry name" value="AdoMet_MTases"/>
    <property type="match status" value="1"/>
</dbReference>
<dbReference type="InterPro" id="IPR030374">
    <property type="entry name" value="PABS"/>
</dbReference>
<dbReference type="Pfam" id="PF17284">
    <property type="entry name" value="Spermine_synt_N"/>
    <property type="match status" value="1"/>
</dbReference>
<evidence type="ECO:0000313" key="6">
    <source>
        <dbReference type="EMBL" id="KAL3760561.1"/>
    </source>
</evidence>
<evidence type="ECO:0000313" key="7">
    <source>
        <dbReference type="Proteomes" id="UP001530293"/>
    </source>
</evidence>
<dbReference type="InterPro" id="IPR001045">
    <property type="entry name" value="Spermi_synthase"/>
</dbReference>
<dbReference type="HAMAP" id="MF_00198">
    <property type="entry name" value="Spermidine_synth"/>
    <property type="match status" value="1"/>
</dbReference>
<evidence type="ECO:0000256" key="2">
    <source>
        <dbReference type="ARBA" id="ARBA00022679"/>
    </source>
</evidence>
<evidence type="ECO:0000256" key="4">
    <source>
        <dbReference type="SAM" id="SignalP"/>
    </source>
</evidence>
<keyword evidence="7" id="KW-1185">Reference proteome</keyword>
<keyword evidence="2 3" id="KW-0808">Transferase</keyword>
<feature type="signal peptide" evidence="4">
    <location>
        <begin position="1"/>
        <end position="25"/>
    </location>
</feature>
<gene>
    <name evidence="6" type="ORF">ACHAWU_009522</name>
</gene>
<evidence type="ECO:0000259" key="5">
    <source>
        <dbReference type="PROSITE" id="PS51006"/>
    </source>
</evidence>
<organism evidence="6 7">
    <name type="scientific">Discostella pseudostelligera</name>
    <dbReference type="NCBI Taxonomy" id="259834"/>
    <lineage>
        <taxon>Eukaryota</taxon>
        <taxon>Sar</taxon>
        <taxon>Stramenopiles</taxon>
        <taxon>Ochrophyta</taxon>
        <taxon>Bacillariophyta</taxon>
        <taxon>Coscinodiscophyceae</taxon>
        <taxon>Thalassiosirophycidae</taxon>
        <taxon>Stephanodiscales</taxon>
        <taxon>Stephanodiscaceae</taxon>
        <taxon>Discostella</taxon>
    </lineage>
</organism>
<name>A0ABD3M935_9STRA</name>
<dbReference type="EMBL" id="JALLBG020000181">
    <property type="protein sequence ID" value="KAL3760561.1"/>
    <property type="molecule type" value="Genomic_DNA"/>
</dbReference>
<dbReference type="GO" id="GO:0006596">
    <property type="term" value="P:polyamine biosynthetic process"/>
    <property type="evidence" value="ECO:0007669"/>
    <property type="project" value="UniProtKB-UniRule"/>
</dbReference>
<dbReference type="PROSITE" id="PS01330">
    <property type="entry name" value="PABS_1"/>
    <property type="match status" value="1"/>
</dbReference>
<dbReference type="GO" id="GO:0016740">
    <property type="term" value="F:transferase activity"/>
    <property type="evidence" value="ECO:0007669"/>
    <property type="project" value="UniProtKB-UniRule"/>
</dbReference>
<dbReference type="SUPFAM" id="SSF53335">
    <property type="entry name" value="S-adenosyl-L-methionine-dependent methyltransferases"/>
    <property type="match status" value="1"/>
</dbReference>
<sequence>MAPRLNLLRVVELLLVLCTLPNCHCSSSSSSAVINNDDFQGATTSTVAAVEEWKRIEEEEFEIGYVQSLRVNTPAVATVKSTYQTIEIYNSSHFGKVFVLDNCLQLTERDAPHYNEMLAHVPVMEYLAQHGDSASDALRVLVLGGGDGYVVSELLKHPQIQHIDHVELDEEVINVSKQYLPWSDAWKDDRVNLVIGDGAAFVKEQVEKGQSYHVIVQDASDPFWLEDDGSVTIAPSSVLYEPAHFERLYKLLHPGEGGGGGGGDGGGGGVLMIQAETYNIPSNLESIRKWRAQLQNLGFEKVRYGSISISTYPMGQIGFFSAHVFDGAGSGECRSNAACDDETTANDIVLDGMDTKSWSTVLAQFNKMRGKTLYYHPRIHRSSFDLPLWVEEEIYGSGVVGE</sequence>
<dbReference type="Pfam" id="PF01564">
    <property type="entry name" value="Spermine_synth"/>
    <property type="match status" value="1"/>
</dbReference>
<dbReference type="PANTHER" id="PTHR11558">
    <property type="entry name" value="SPERMIDINE/SPERMINE SYNTHASE"/>
    <property type="match status" value="1"/>
</dbReference>
<dbReference type="InterPro" id="IPR029063">
    <property type="entry name" value="SAM-dependent_MTases_sf"/>
</dbReference>
<dbReference type="InterPro" id="IPR035246">
    <property type="entry name" value="Spermidine_synt_N"/>
</dbReference>
<protein>
    <recommendedName>
        <fullName evidence="5">PABS domain-containing protein</fullName>
    </recommendedName>
</protein>
<feature type="active site" description="Proton acceptor" evidence="3">
    <location>
        <position position="218"/>
    </location>
</feature>
<evidence type="ECO:0000256" key="3">
    <source>
        <dbReference type="PROSITE-ProRule" id="PRU00354"/>
    </source>
</evidence>
<keyword evidence="4" id="KW-0732">Signal</keyword>
<accession>A0ABD3M935</accession>
<dbReference type="Gene3D" id="3.40.50.150">
    <property type="entry name" value="Vaccinia Virus protein VP39"/>
    <property type="match status" value="1"/>
</dbReference>
<dbReference type="PROSITE" id="PS51006">
    <property type="entry name" value="PABS_2"/>
    <property type="match status" value="1"/>
</dbReference>
<dbReference type="Gene3D" id="2.30.140.10">
    <property type="entry name" value="Spermidine synthase, tetramerisation domain"/>
    <property type="match status" value="1"/>
</dbReference>
<evidence type="ECO:0000256" key="1">
    <source>
        <dbReference type="ARBA" id="ARBA00007867"/>
    </source>
</evidence>
<dbReference type="Proteomes" id="UP001530293">
    <property type="component" value="Unassembled WGS sequence"/>
</dbReference>
<keyword evidence="3" id="KW-0620">Polyamine biosynthesis</keyword>
<feature type="chain" id="PRO_5044893637" description="PABS domain-containing protein" evidence="4">
    <location>
        <begin position="26"/>
        <end position="402"/>
    </location>
</feature>
<dbReference type="AlphaFoldDB" id="A0ABD3M935"/>